<dbReference type="PROSITE" id="PS50983">
    <property type="entry name" value="FE_B12_PBP"/>
    <property type="match status" value="1"/>
</dbReference>
<comment type="caution">
    <text evidence="5">The sequence shown here is derived from an EMBL/GenBank/DDBJ whole genome shotgun (WGS) entry which is preliminary data.</text>
</comment>
<reference evidence="6" key="1">
    <citation type="submission" date="2023-07" db="EMBL/GenBank/DDBJ databases">
        <title>30 novel species of actinomycetes from the DSMZ collection.</title>
        <authorList>
            <person name="Nouioui I."/>
        </authorList>
    </citation>
    <scope>NUCLEOTIDE SEQUENCE [LARGE SCALE GENOMIC DNA]</scope>
    <source>
        <strain evidence="6">DSM 44938</strain>
    </source>
</reference>
<feature type="domain" description="Fe/B12 periplasmic-binding" evidence="4">
    <location>
        <begin position="68"/>
        <end position="342"/>
    </location>
</feature>
<keyword evidence="6" id="KW-1185">Reference proteome</keyword>
<comment type="similarity">
    <text evidence="1">Belongs to the bacterial solute-binding protein 8 family.</text>
</comment>
<name>A0ABU2MW74_9ACTN</name>
<sequence length="342" mass="35827">MLRSTVRPRHRLASPRSCLAAAIATGLLTLTACGDDGDADSGDAAAEGFPVTVENCGREVTIDQPPERLYVIGGEAGTLVHAAGGTDRISTFAPLTGEPLGDAAGPLGEREQAPIQTATDITQEAIIGGSPDLVVAFGLGDLGPEDLEAAGIPTLIISGYCGGFGAGQSEVQDPIEEIYADITTLGRVMDTEAQAERAVADLRDRVDAARERADQSPPPEATTAALFVPGPDGTLGSYGERSMIHQQMEYLGLSNVFAGTDERFFEPSTEALIEAAPERLIALYEPGDTSEQEVREALTSREELAEIPAVAEEEILVLDFFHSGHGTLAVDGLEALADQLGR</sequence>
<dbReference type="InterPro" id="IPR002491">
    <property type="entry name" value="ABC_transptr_periplasmic_BD"/>
</dbReference>
<accession>A0ABU2MW74</accession>
<dbReference type="InterPro" id="IPR050902">
    <property type="entry name" value="ABC_Transporter_SBP"/>
</dbReference>
<dbReference type="Proteomes" id="UP001183246">
    <property type="component" value="Unassembled WGS sequence"/>
</dbReference>
<feature type="region of interest" description="Disordered" evidence="2">
    <location>
        <begin position="210"/>
        <end position="229"/>
    </location>
</feature>
<evidence type="ECO:0000256" key="1">
    <source>
        <dbReference type="ARBA" id="ARBA00008814"/>
    </source>
</evidence>
<feature type="signal peptide" evidence="3">
    <location>
        <begin position="1"/>
        <end position="34"/>
    </location>
</feature>
<evidence type="ECO:0000259" key="4">
    <source>
        <dbReference type="PROSITE" id="PS50983"/>
    </source>
</evidence>
<gene>
    <name evidence="5" type="ORF">RM590_24465</name>
</gene>
<keyword evidence="3" id="KW-0732">Signal</keyword>
<evidence type="ECO:0000313" key="6">
    <source>
        <dbReference type="Proteomes" id="UP001183246"/>
    </source>
</evidence>
<dbReference type="PANTHER" id="PTHR30535">
    <property type="entry name" value="VITAMIN B12-BINDING PROTEIN"/>
    <property type="match status" value="1"/>
</dbReference>
<dbReference type="SUPFAM" id="SSF53807">
    <property type="entry name" value="Helical backbone' metal receptor"/>
    <property type="match status" value="1"/>
</dbReference>
<organism evidence="5 6">
    <name type="scientific">Streptomyces litchfieldiae</name>
    <dbReference type="NCBI Taxonomy" id="3075543"/>
    <lineage>
        <taxon>Bacteria</taxon>
        <taxon>Bacillati</taxon>
        <taxon>Actinomycetota</taxon>
        <taxon>Actinomycetes</taxon>
        <taxon>Kitasatosporales</taxon>
        <taxon>Streptomycetaceae</taxon>
        <taxon>Streptomyces</taxon>
    </lineage>
</organism>
<dbReference type="PANTHER" id="PTHR30535:SF34">
    <property type="entry name" value="MOLYBDATE-BINDING PROTEIN MOLA"/>
    <property type="match status" value="1"/>
</dbReference>
<dbReference type="Gene3D" id="3.40.50.1980">
    <property type="entry name" value="Nitrogenase molybdenum iron protein domain"/>
    <property type="match status" value="2"/>
</dbReference>
<dbReference type="EMBL" id="JAVREL010000015">
    <property type="protein sequence ID" value="MDT0345721.1"/>
    <property type="molecule type" value="Genomic_DNA"/>
</dbReference>
<dbReference type="Pfam" id="PF01497">
    <property type="entry name" value="Peripla_BP_2"/>
    <property type="match status" value="1"/>
</dbReference>
<proteinExistence type="inferred from homology"/>
<evidence type="ECO:0000256" key="2">
    <source>
        <dbReference type="SAM" id="MobiDB-lite"/>
    </source>
</evidence>
<feature type="chain" id="PRO_5046200460" evidence="3">
    <location>
        <begin position="35"/>
        <end position="342"/>
    </location>
</feature>
<dbReference type="PROSITE" id="PS51257">
    <property type="entry name" value="PROKAR_LIPOPROTEIN"/>
    <property type="match status" value="1"/>
</dbReference>
<evidence type="ECO:0000313" key="5">
    <source>
        <dbReference type="EMBL" id="MDT0345721.1"/>
    </source>
</evidence>
<dbReference type="RefSeq" id="WP_311706853.1">
    <property type="nucleotide sequence ID" value="NZ_JAVREL010000015.1"/>
</dbReference>
<evidence type="ECO:0000256" key="3">
    <source>
        <dbReference type="SAM" id="SignalP"/>
    </source>
</evidence>
<protein>
    <submittedName>
        <fullName evidence="5">ABC transporter substrate-binding protein</fullName>
    </submittedName>
</protein>